<evidence type="ECO:0000259" key="2">
    <source>
        <dbReference type="PROSITE" id="PS50030"/>
    </source>
</evidence>
<feature type="region of interest" description="Disordered" evidence="1">
    <location>
        <begin position="985"/>
        <end position="1032"/>
    </location>
</feature>
<reference evidence="3 4" key="1">
    <citation type="journal article" date="2023" name="G3 (Bethesda)">
        <title>A chromosome-level genome assembly of Zasmidium syzygii isolated from banana leaves.</title>
        <authorList>
            <person name="van Westerhoven A.C."/>
            <person name="Mehrabi R."/>
            <person name="Talebi R."/>
            <person name="Steentjes M.B.F."/>
            <person name="Corcolon B."/>
            <person name="Chong P.A."/>
            <person name="Kema G.H.J."/>
            <person name="Seidl M.F."/>
        </authorList>
    </citation>
    <scope>NUCLEOTIDE SEQUENCE [LARGE SCALE GENOMIC DNA]</scope>
    <source>
        <strain evidence="3 4">P124</strain>
    </source>
</reference>
<gene>
    <name evidence="3" type="ORF">PRZ48_000324</name>
</gene>
<feature type="compositionally biased region" description="Low complexity" evidence="1">
    <location>
        <begin position="319"/>
        <end position="352"/>
    </location>
</feature>
<dbReference type="Gene3D" id="1.10.8.10">
    <property type="entry name" value="DNA helicase RuvA subunit, C-terminal domain"/>
    <property type="match status" value="1"/>
</dbReference>
<dbReference type="EMBL" id="JAXOVC010000001">
    <property type="protein sequence ID" value="KAK4506592.1"/>
    <property type="molecule type" value="Genomic_DNA"/>
</dbReference>
<feature type="compositionally biased region" description="Low complexity" evidence="1">
    <location>
        <begin position="14"/>
        <end position="31"/>
    </location>
</feature>
<evidence type="ECO:0000256" key="1">
    <source>
        <dbReference type="SAM" id="MobiDB-lite"/>
    </source>
</evidence>
<evidence type="ECO:0000313" key="3">
    <source>
        <dbReference type="EMBL" id="KAK4506592.1"/>
    </source>
</evidence>
<feature type="compositionally biased region" description="Polar residues" evidence="1">
    <location>
        <begin position="538"/>
        <end position="562"/>
    </location>
</feature>
<name>A0ABR0EY70_ZASCE</name>
<proteinExistence type="predicted"/>
<dbReference type="InterPro" id="IPR015940">
    <property type="entry name" value="UBA"/>
</dbReference>
<dbReference type="PROSITE" id="PS50030">
    <property type="entry name" value="UBA"/>
    <property type="match status" value="1"/>
</dbReference>
<feature type="compositionally biased region" description="Low complexity" evidence="1">
    <location>
        <begin position="84"/>
        <end position="95"/>
    </location>
</feature>
<keyword evidence="4" id="KW-1185">Reference proteome</keyword>
<evidence type="ECO:0000313" key="4">
    <source>
        <dbReference type="Proteomes" id="UP001305779"/>
    </source>
</evidence>
<feature type="compositionally biased region" description="Polar residues" evidence="1">
    <location>
        <begin position="32"/>
        <end position="41"/>
    </location>
</feature>
<organism evidence="3 4">
    <name type="scientific">Zasmidium cellare</name>
    <name type="common">Wine cellar mold</name>
    <name type="synonym">Racodium cellare</name>
    <dbReference type="NCBI Taxonomy" id="395010"/>
    <lineage>
        <taxon>Eukaryota</taxon>
        <taxon>Fungi</taxon>
        <taxon>Dikarya</taxon>
        <taxon>Ascomycota</taxon>
        <taxon>Pezizomycotina</taxon>
        <taxon>Dothideomycetes</taxon>
        <taxon>Dothideomycetidae</taxon>
        <taxon>Mycosphaerellales</taxon>
        <taxon>Mycosphaerellaceae</taxon>
        <taxon>Zasmidium</taxon>
    </lineage>
</organism>
<feature type="compositionally biased region" description="Low complexity" evidence="1">
    <location>
        <begin position="985"/>
        <end position="996"/>
    </location>
</feature>
<feature type="domain" description="UBA" evidence="2">
    <location>
        <begin position="1064"/>
        <end position="1110"/>
    </location>
</feature>
<sequence length="1111" mass="123061">MGKGRYYASVDVAASEPSPAEPSPQSNNPQPTTQFRRSVSIFSRRGTETPEPTPPFIAQAAMPRPMSERQKSWISRRKSVCSQSPKSPSIASPKTPKTPKTPKATILNAVPPAKTIRMTALEEEMATSPNEEILSAISINERELTLNALNRGDSSPLSPIQQDMLRSKSTTSLATQRSKSQKRKDSQSRIGVWINGVVHWDDTVNSNSEKQEEKIEETGFTPIRPVSAGTQLGQQLAARRPYLSVVIPASEPLINDKTLSTIVQPKPRRPISVAPASIVTKFPRQPPAIVLEQPKDVSPLEQDSAMVVSPPDRPHAPVHSGSRGSHASRSSTSGSSITTDQSASSRRSSATSVEALCATTQPNTDKALPPLPKMPEREAPSPFSRNERISKTVRLPSHADMLQQESQMRHSRSMSELDRCDQAFMRSSPYTFLNVREPASPTLSQAEKDLEDSLESIQASSEDDQNEVADVPSRSGSLLKRTDSVRDVMQPPIRAPTIPKRSRKRDWRMTRGTKSLGSVPNPPVPTRRRSESQMKPLDQSTKGHTLRKSASISHSNHTSVDLTSIAERPSPTEAEKSAITPVVPSIVVNEEPAAMPTKPSPVLEAEEAPTAMVASESAENVLLHILANLTSIQDLFNTAVINKGMYRVFKENEMDLIRTVAFNESPAAWELREWSPPDRNEVDSGKASSQLEHTPMSYMRCFRRDQAVVERLKGLILQKCQTFIRRETTFALSTPTHPNAARFNDAFWRIWCFCKIFGCNKGREDDITGQLDWLKGGLLANQQGCVATVNTNLDFDMSSVLLNAPDYFAKANEGGLYATQLFDMTEIWTCLTVLLQGYLGRVDQARRHGVFDGTGVVEGDVEQEELMLEEWTAYLMTLGPMVVLEMAEYASDTSDNGFALAEAYGWTKWTPPVYNGSRTNFLKEPVAKSYEEQVLLAKLRLQDPLEQEKKEKSRQRVATLAAEIRLRRQSSEYKRLPLIDMNTERPMSMVSRSSTSRSRRSVVSRSTTTSRRPSTQLTPMRHGSTLSPTSPSSLWAAPRAISPIIEERVDNFNRMTLRNLGGVAEDTSDMAVAKIVSMGFSAAEASKALQMTDMGDGIRLDRAVELLLRQQ</sequence>
<protein>
    <recommendedName>
        <fullName evidence="2">UBA domain-containing protein</fullName>
    </recommendedName>
</protein>
<dbReference type="Proteomes" id="UP001305779">
    <property type="component" value="Unassembled WGS sequence"/>
</dbReference>
<feature type="region of interest" description="Disordered" evidence="1">
    <location>
        <begin position="150"/>
        <end position="188"/>
    </location>
</feature>
<feature type="compositionally biased region" description="Polar residues" evidence="1">
    <location>
        <begin position="152"/>
        <end position="161"/>
    </location>
</feature>
<feature type="compositionally biased region" description="Basic and acidic residues" evidence="1">
    <location>
        <begin position="374"/>
        <end position="388"/>
    </location>
</feature>
<feature type="region of interest" description="Disordered" evidence="1">
    <location>
        <begin position="440"/>
        <end position="563"/>
    </location>
</feature>
<comment type="caution">
    <text evidence="3">The sequence shown here is derived from an EMBL/GenBank/DDBJ whole genome shotgun (WGS) entry which is preliminary data.</text>
</comment>
<accession>A0ABR0EY70</accession>
<feature type="compositionally biased region" description="Low complexity" evidence="1">
    <location>
        <begin position="1003"/>
        <end position="1015"/>
    </location>
</feature>
<feature type="region of interest" description="Disordered" evidence="1">
    <location>
        <begin position="1"/>
        <end position="104"/>
    </location>
</feature>
<feature type="region of interest" description="Disordered" evidence="1">
    <location>
        <begin position="289"/>
        <end position="388"/>
    </location>
</feature>